<evidence type="ECO:0000313" key="3">
    <source>
        <dbReference type="Proteomes" id="UP000325315"/>
    </source>
</evidence>
<comment type="caution">
    <text evidence="2">The sequence shown here is derived from an EMBL/GenBank/DDBJ whole genome shotgun (WGS) entry which is preliminary data.</text>
</comment>
<organism evidence="2 3">
    <name type="scientific">Gossypium australe</name>
    <dbReference type="NCBI Taxonomy" id="47621"/>
    <lineage>
        <taxon>Eukaryota</taxon>
        <taxon>Viridiplantae</taxon>
        <taxon>Streptophyta</taxon>
        <taxon>Embryophyta</taxon>
        <taxon>Tracheophyta</taxon>
        <taxon>Spermatophyta</taxon>
        <taxon>Magnoliopsida</taxon>
        <taxon>eudicotyledons</taxon>
        <taxon>Gunneridae</taxon>
        <taxon>Pentapetalae</taxon>
        <taxon>rosids</taxon>
        <taxon>malvids</taxon>
        <taxon>Malvales</taxon>
        <taxon>Malvaceae</taxon>
        <taxon>Malvoideae</taxon>
        <taxon>Gossypium</taxon>
    </lineage>
</organism>
<evidence type="ECO:0000313" key="2">
    <source>
        <dbReference type="EMBL" id="KAA3465823.1"/>
    </source>
</evidence>
<proteinExistence type="predicted"/>
<protein>
    <submittedName>
        <fullName evidence="2">Uncharacterized protein</fullName>
    </submittedName>
</protein>
<reference evidence="3" key="1">
    <citation type="journal article" date="2019" name="Plant Biotechnol. J.">
        <title>Genome sequencing of the Australian wild diploid species Gossypium australe highlights disease resistance and delayed gland morphogenesis.</title>
        <authorList>
            <person name="Cai Y."/>
            <person name="Cai X."/>
            <person name="Wang Q."/>
            <person name="Wang P."/>
            <person name="Zhang Y."/>
            <person name="Cai C."/>
            <person name="Xu Y."/>
            <person name="Wang K."/>
            <person name="Zhou Z."/>
            <person name="Wang C."/>
            <person name="Geng S."/>
            <person name="Li B."/>
            <person name="Dong Q."/>
            <person name="Hou Y."/>
            <person name="Wang H."/>
            <person name="Ai P."/>
            <person name="Liu Z."/>
            <person name="Yi F."/>
            <person name="Sun M."/>
            <person name="An G."/>
            <person name="Cheng J."/>
            <person name="Zhang Y."/>
            <person name="Shi Q."/>
            <person name="Xie Y."/>
            <person name="Shi X."/>
            <person name="Chang Y."/>
            <person name="Huang F."/>
            <person name="Chen Y."/>
            <person name="Hong S."/>
            <person name="Mi L."/>
            <person name="Sun Q."/>
            <person name="Zhang L."/>
            <person name="Zhou B."/>
            <person name="Peng R."/>
            <person name="Zhang X."/>
            <person name="Liu F."/>
        </authorList>
    </citation>
    <scope>NUCLEOTIDE SEQUENCE [LARGE SCALE GENOMIC DNA]</scope>
    <source>
        <strain evidence="3">cv. PA1801</strain>
    </source>
</reference>
<feature type="region of interest" description="Disordered" evidence="1">
    <location>
        <begin position="1"/>
        <end position="36"/>
    </location>
</feature>
<accession>A0A5B6V9U0</accession>
<dbReference type="AlphaFoldDB" id="A0A5B6V9U0"/>
<gene>
    <name evidence="2" type="ORF">EPI10_000962</name>
</gene>
<name>A0A5B6V9U0_9ROSI</name>
<keyword evidence="3" id="KW-1185">Reference proteome</keyword>
<dbReference type="EMBL" id="SMMG02000007">
    <property type="protein sequence ID" value="KAA3465823.1"/>
    <property type="molecule type" value="Genomic_DNA"/>
</dbReference>
<sequence length="106" mass="12360">MDPSSAPSPLPDPGFRSIEGTNPSCMSWKARQSDPGQHHARVRLKWVEVNRLWLNGQVLTIYNPWTLREYFVKIFHTLEFHQKVPIFNVHEPKRSGWLPQTANLIE</sequence>
<feature type="compositionally biased region" description="Pro residues" evidence="1">
    <location>
        <begin position="1"/>
        <end position="12"/>
    </location>
</feature>
<dbReference type="Proteomes" id="UP000325315">
    <property type="component" value="Unassembled WGS sequence"/>
</dbReference>
<evidence type="ECO:0000256" key="1">
    <source>
        <dbReference type="SAM" id="MobiDB-lite"/>
    </source>
</evidence>